<evidence type="ECO:0000256" key="3">
    <source>
        <dbReference type="ARBA" id="ARBA00022574"/>
    </source>
</evidence>
<reference evidence="9" key="1">
    <citation type="submission" date="2023-11" db="EMBL/GenBank/DDBJ databases">
        <authorList>
            <person name="Alioto T."/>
            <person name="Alioto T."/>
            <person name="Gomez Garrido J."/>
        </authorList>
    </citation>
    <scope>NUCLEOTIDE SEQUENCE</scope>
</reference>
<dbReference type="InterPro" id="IPR018983">
    <property type="entry name" value="U3_snoRNA-assocProt_15_C"/>
</dbReference>
<dbReference type="Gene3D" id="2.130.10.10">
    <property type="entry name" value="YVTN repeat-like/Quinoprotein amine dehydrogenase"/>
    <property type="match status" value="2"/>
</dbReference>
<dbReference type="Pfam" id="PF00400">
    <property type="entry name" value="WD40"/>
    <property type="match status" value="3"/>
</dbReference>
<evidence type="ECO:0000256" key="2">
    <source>
        <dbReference type="ARBA" id="ARBA00022552"/>
    </source>
</evidence>
<dbReference type="PROSITE" id="PS50082">
    <property type="entry name" value="WD_REPEATS_2"/>
    <property type="match status" value="3"/>
</dbReference>
<evidence type="ECO:0000256" key="1">
    <source>
        <dbReference type="ARBA" id="ARBA00004604"/>
    </source>
</evidence>
<dbReference type="GO" id="GO:0006364">
    <property type="term" value="P:rRNA processing"/>
    <property type="evidence" value="ECO:0007669"/>
    <property type="project" value="UniProtKB-KW"/>
</dbReference>
<dbReference type="InterPro" id="IPR001680">
    <property type="entry name" value="WD40_rpt"/>
</dbReference>
<evidence type="ECO:0000313" key="10">
    <source>
        <dbReference type="Proteomes" id="UP001296104"/>
    </source>
</evidence>
<dbReference type="EMBL" id="CAVMBE010000001">
    <property type="protein sequence ID" value="CAK3768944.1"/>
    <property type="molecule type" value="Genomic_DNA"/>
</dbReference>
<keyword evidence="4" id="KW-0677">Repeat</keyword>
<dbReference type="SMART" id="SM00320">
    <property type="entry name" value="WD40"/>
    <property type="match status" value="4"/>
</dbReference>
<feature type="repeat" description="WD" evidence="6">
    <location>
        <begin position="259"/>
        <end position="289"/>
    </location>
</feature>
<dbReference type="AlphaFoldDB" id="A0AAI8W126"/>
<organism evidence="9 10">
    <name type="scientific">Lecanosticta acicola</name>
    <dbReference type="NCBI Taxonomy" id="111012"/>
    <lineage>
        <taxon>Eukaryota</taxon>
        <taxon>Fungi</taxon>
        <taxon>Dikarya</taxon>
        <taxon>Ascomycota</taxon>
        <taxon>Pezizomycotina</taxon>
        <taxon>Dothideomycetes</taxon>
        <taxon>Dothideomycetidae</taxon>
        <taxon>Mycosphaerellales</taxon>
        <taxon>Mycosphaerellaceae</taxon>
        <taxon>Lecanosticta</taxon>
    </lineage>
</organism>
<dbReference type="Proteomes" id="UP001296104">
    <property type="component" value="Unassembled WGS sequence"/>
</dbReference>
<keyword evidence="2" id="KW-0698">rRNA processing</keyword>
<gene>
    <name evidence="9" type="ORF">LECACI_7A000405</name>
</gene>
<feature type="region of interest" description="Disordered" evidence="7">
    <location>
        <begin position="1"/>
        <end position="21"/>
    </location>
</feature>
<comment type="subcellular location">
    <subcellularLocation>
        <location evidence="1">Nucleus</location>
        <location evidence="1">Nucleolus</location>
    </subcellularLocation>
</comment>
<dbReference type="PROSITE" id="PS00678">
    <property type="entry name" value="WD_REPEATS_1"/>
    <property type="match status" value="2"/>
</dbReference>
<keyword evidence="3 6" id="KW-0853">WD repeat</keyword>
<proteinExistence type="predicted"/>
<evidence type="ECO:0000259" key="8">
    <source>
        <dbReference type="Pfam" id="PF09384"/>
    </source>
</evidence>
<dbReference type="PROSITE" id="PS50294">
    <property type="entry name" value="WD_REPEATS_REGION"/>
    <property type="match status" value="2"/>
</dbReference>
<comment type="caution">
    <text evidence="9">The sequence shown here is derived from an EMBL/GenBank/DDBJ whole genome shotgun (WGS) entry which is preliminary data.</text>
</comment>
<protein>
    <submittedName>
        <fullName evidence="9">U3 small nucleolar RNA-associated 15</fullName>
    </submittedName>
</protein>
<dbReference type="InterPro" id="IPR015943">
    <property type="entry name" value="WD40/YVTN_repeat-like_dom_sf"/>
</dbReference>
<evidence type="ECO:0000256" key="7">
    <source>
        <dbReference type="SAM" id="MobiDB-lite"/>
    </source>
</evidence>
<feature type="domain" description="U3 small nucleolar RNA-associated protein 15 C-terminal" evidence="8">
    <location>
        <begin position="390"/>
        <end position="548"/>
    </location>
</feature>
<dbReference type="GO" id="GO:0005730">
    <property type="term" value="C:nucleolus"/>
    <property type="evidence" value="ECO:0007669"/>
    <property type="project" value="UniProtKB-SubCell"/>
</dbReference>
<feature type="repeat" description="WD" evidence="6">
    <location>
        <begin position="131"/>
        <end position="173"/>
    </location>
</feature>
<keyword evidence="5" id="KW-0539">Nucleus</keyword>
<evidence type="ECO:0000256" key="5">
    <source>
        <dbReference type="ARBA" id="ARBA00023242"/>
    </source>
</evidence>
<dbReference type="InterPro" id="IPR020472">
    <property type="entry name" value="WD40_PAC1"/>
</dbReference>
<dbReference type="PANTHER" id="PTHR19924">
    <property type="entry name" value="UTP15 U3 SMALL NUCLEOLAR RNA-ASSOCIATED PROTEIN 15 FAMILY MEMBER"/>
    <property type="match status" value="1"/>
</dbReference>
<evidence type="ECO:0000256" key="4">
    <source>
        <dbReference type="ARBA" id="ARBA00022737"/>
    </source>
</evidence>
<dbReference type="InterPro" id="IPR036322">
    <property type="entry name" value="WD40_repeat_dom_sf"/>
</dbReference>
<evidence type="ECO:0000256" key="6">
    <source>
        <dbReference type="PROSITE-ProRule" id="PRU00221"/>
    </source>
</evidence>
<dbReference type="SUPFAM" id="SSF50978">
    <property type="entry name" value="WD40 repeat-like"/>
    <property type="match status" value="1"/>
</dbReference>
<dbReference type="PANTHER" id="PTHR19924:SF26">
    <property type="entry name" value="U3 SMALL NUCLEOLAR RNA-ASSOCIATED PROTEIN 15 HOMOLOG"/>
    <property type="match status" value="1"/>
</dbReference>
<feature type="repeat" description="WD" evidence="6">
    <location>
        <begin position="174"/>
        <end position="210"/>
    </location>
</feature>
<name>A0AAI8W126_9PEZI</name>
<sequence length="551" mass="61000">MAAEIQPVSRVRRPSGPATETADQAHWKTFKNQLLLPSPHNAGVTSITIPDYNPTGPQADTFAVTSGGRVQTYSVKTRKLVKTISRFGVDDTARSGVLRRDGRILLAGGDSGIVQAFDTGSRAILRQWRGEHAHKLPVHAVRWSPTILTDLMSCSDDRTVRIWDLTEDAAKWTGIGHQDYVRSGAYLPGQGGHMVVSGSYDQTVRVWDTRMSGNTGAMTLKFASPIEHVLPLNSSTLAAAAGSEVSIVDLVAGKAQHVIRSHQKTVTSISTAQNGSRILTGGLDGHVKVHNTVSWEVVAGFKYPAPVLSLAVVPSATGTEAERDDRHLAVGLQSGLLSLRTRLAGAEKVRAREREKKMQAIVAGTGDEYERRQKKKDIRQGIRARDRGKDFKGEGADIVITGNERPRTNKLQPWQMSLRQGNYVEALDLILPNESRKTFQKEDFFTCLTALRHRSALRTALANRSEERIIPLLKMVYQYITYPEHVDMLQDVTLLLLDLYAYRTNDWLNDDGEGKDAYRLLMRVKARVRTCAEWAESANRTLGMLEMLQSG</sequence>
<dbReference type="Pfam" id="PF09384">
    <property type="entry name" value="UTP15_C"/>
    <property type="match status" value="1"/>
</dbReference>
<dbReference type="GO" id="GO:0045943">
    <property type="term" value="P:positive regulation of transcription by RNA polymerase I"/>
    <property type="evidence" value="ECO:0007669"/>
    <property type="project" value="TreeGrafter"/>
</dbReference>
<accession>A0AAI8W126</accession>
<keyword evidence="10" id="KW-1185">Reference proteome</keyword>
<evidence type="ECO:0000313" key="9">
    <source>
        <dbReference type="EMBL" id="CAK3768944.1"/>
    </source>
</evidence>
<dbReference type="PRINTS" id="PR00320">
    <property type="entry name" value="GPROTEINBRPT"/>
</dbReference>
<dbReference type="InterPro" id="IPR019775">
    <property type="entry name" value="WD40_repeat_CS"/>
</dbReference>